<accession>A0A3B1E9Z9</accession>
<gene>
    <name evidence="2" type="ORF">CELE_M163.21</name>
    <name evidence="2 4" type="ORF">M163.21</name>
</gene>
<dbReference type="PaxDb" id="6239-M163.7"/>
<dbReference type="AGR" id="WB:WBGene00304194"/>
<feature type="region of interest" description="Disordered" evidence="1">
    <location>
        <begin position="1"/>
        <end position="25"/>
    </location>
</feature>
<dbReference type="Proteomes" id="UP000001940">
    <property type="component" value="Chromosome X"/>
</dbReference>
<proteinExistence type="predicted"/>
<protein>
    <submittedName>
        <fullName evidence="2">Ovule protein</fullName>
    </submittedName>
</protein>
<reference evidence="2 3" key="1">
    <citation type="journal article" date="1998" name="Science">
        <title>Genome sequence of the nematode C. elegans: a platform for investigating biology.</title>
        <authorList>
            <consortium name="The C. elegans sequencing consortium"/>
            <person name="Sulson J.E."/>
            <person name="Waterston R."/>
        </authorList>
    </citation>
    <scope>NUCLEOTIDE SEQUENCE [LARGE SCALE GENOMIC DNA]</scope>
    <source>
        <strain evidence="2 3">Bristol N2</strain>
    </source>
</reference>
<dbReference type="InParanoid" id="A0A3B1E9Z9"/>
<sequence>MPAQKKKKDSVTRNMEARYAPVEGSLRSKPIQSRIDVSGSTSAPPPFFHLFQSNGQTSAQNPFSFQNLILDLRPRIL</sequence>
<dbReference type="AlphaFoldDB" id="A0A3B1E9Z9"/>
<dbReference type="EMBL" id="BX284606">
    <property type="protein sequence ID" value="VAY52629.2"/>
    <property type="molecule type" value="Genomic_DNA"/>
</dbReference>
<evidence type="ECO:0000256" key="1">
    <source>
        <dbReference type="SAM" id="MobiDB-lite"/>
    </source>
</evidence>
<dbReference type="WormBase" id="M163.21">
    <property type="protein sequence ID" value="CE53097"/>
    <property type="gene ID" value="WBGene00304194"/>
</dbReference>
<organism evidence="2 3">
    <name type="scientific">Caenorhabditis elegans</name>
    <dbReference type="NCBI Taxonomy" id="6239"/>
    <lineage>
        <taxon>Eukaryota</taxon>
        <taxon>Metazoa</taxon>
        <taxon>Ecdysozoa</taxon>
        <taxon>Nematoda</taxon>
        <taxon>Chromadorea</taxon>
        <taxon>Rhabditida</taxon>
        <taxon>Rhabditina</taxon>
        <taxon>Rhabditomorpha</taxon>
        <taxon>Rhabditoidea</taxon>
        <taxon>Rhabditidae</taxon>
        <taxon>Peloderinae</taxon>
        <taxon>Caenorhabditis</taxon>
    </lineage>
</organism>
<dbReference type="FunCoup" id="A0A3B1E9Z9">
    <property type="interactions" value="226"/>
</dbReference>
<name>A0A3B1E9Z9_CAEEL</name>
<dbReference type="OrthoDB" id="10292637at2759"/>
<evidence type="ECO:0000313" key="3">
    <source>
        <dbReference type="Proteomes" id="UP000001940"/>
    </source>
</evidence>
<evidence type="ECO:0000313" key="4">
    <source>
        <dbReference type="WormBase" id="M163.21"/>
    </source>
</evidence>
<keyword evidence="3" id="KW-1185">Reference proteome</keyword>
<evidence type="ECO:0000313" key="2">
    <source>
        <dbReference type="EMBL" id="VAY52629.2"/>
    </source>
</evidence>